<evidence type="ECO:0000256" key="2">
    <source>
        <dbReference type="ARBA" id="ARBA00006178"/>
    </source>
</evidence>
<gene>
    <name evidence="8" type="ORF">GBAR_LOCUS16166</name>
</gene>
<keyword evidence="5" id="KW-0539">Nucleus</keyword>
<dbReference type="GO" id="GO:0003677">
    <property type="term" value="F:DNA binding"/>
    <property type="evidence" value="ECO:0007669"/>
    <property type="project" value="TreeGrafter"/>
</dbReference>
<feature type="compositionally biased region" description="Basic and acidic residues" evidence="6">
    <location>
        <begin position="286"/>
        <end position="315"/>
    </location>
</feature>
<comment type="similarity">
    <text evidence="2">Belongs to the TAF4 family.</text>
</comment>
<evidence type="ECO:0000256" key="3">
    <source>
        <dbReference type="ARBA" id="ARBA00023015"/>
    </source>
</evidence>
<reference evidence="8" key="1">
    <citation type="submission" date="2023-03" db="EMBL/GenBank/DDBJ databases">
        <authorList>
            <person name="Steffen K."/>
            <person name="Cardenas P."/>
        </authorList>
    </citation>
    <scope>NUCLEOTIDE SEQUENCE</scope>
</reference>
<evidence type="ECO:0000313" key="9">
    <source>
        <dbReference type="Proteomes" id="UP001174909"/>
    </source>
</evidence>
<evidence type="ECO:0000259" key="7">
    <source>
        <dbReference type="Pfam" id="PF05236"/>
    </source>
</evidence>
<dbReference type="Proteomes" id="UP001174909">
    <property type="component" value="Unassembled WGS sequence"/>
</dbReference>
<feature type="compositionally biased region" description="Polar residues" evidence="6">
    <location>
        <begin position="345"/>
        <end position="366"/>
    </location>
</feature>
<dbReference type="Pfam" id="PF05236">
    <property type="entry name" value="TAF4"/>
    <property type="match status" value="1"/>
</dbReference>
<evidence type="ECO:0000256" key="1">
    <source>
        <dbReference type="ARBA" id="ARBA00004123"/>
    </source>
</evidence>
<dbReference type="AlphaFoldDB" id="A0AA35SDY9"/>
<keyword evidence="9" id="KW-1185">Reference proteome</keyword>
<dbReference type="GO" id="GO:0005669">
    <property type="term" value="C:transcription factor TFIID complex"/>
    <property type="evidence" value="ECO:0007669"/>
    <property type="project" value="InterPro"/>
</dbReference>
<sequence>MQSSQQRVMVGAVSSPQQQAQVVSSARLSVSPLNSHTTSAPSTAKVTATAKASVKILEKQHQVSVGGVAVKQISSRFPVASSVSANHLAAGKVVVGSPSKGGGIRSGFVDVKLAPGAAKLSSPPSFAAGKGKGRVKVEKNVADDEEEEDDEMDFSGVKTVNLQAESMLPSSLGETMRTVRDEAFFDVQALKRRVLPIARRCGIYDITDDYLVLLSHGIQERLKDVLEKVTVVSQHRTESLKDEGMYEVSSEVRGQLKVLESIDRLSHRRKMEKEKDQILKAAKSRSRPEDPEAAAKIKEQAKKLQQEEAQKIRDKKANEAALAALSAFGSGTKRKRPSPAEGVSSGLTGQDTGSGHTSLLGTQTSRQPKRRITARDLLFYMEQTKETKKSLVLYKSLLK</sequence>
<dbReference type="GO" id="GO:0006367">
    <property type="term" value="P:transcription initiation at RNA polymerase II promoter"/>
    <property type="evidence" value="ECO:0007669"/>
    <property type="project" value="TreeGrafter"/>
</dbReference>
<dbReference type="GO" id="GO:0046982">
    <property type="term" value="F:protein heterodimerization activity"/>
    <property type="evidence" value="ECO:0007669"/>
    <property type="project" value="InterPro"/>
</dbReference>
<evidence type="ECO:0000256" key="6">
    <source>
        <dbReference type="SAM" id="MobiDB-lite"/>
    </source>
</evidence>
<dbReference type="InterPro" id="IPR045144">
    <property type="entry name" value="TAF4"/>
</dbReference>
<dbReference type="InterPro" id="IPR009072">
    <property type="entry name" value="Histone-fold"/>
</dbReference>
<dbReference type="Gene3D" id="1.10.20.10">
    <property type="entry name" value="Histone, subunit A"/>
    <property type="match status" value="1"/>
</dbReference>
<protein>
    <submittedName>
        <fullName evidence="8">Transcription initiation factor TFIID subunit 4B</fullName>
    </submittedName>
</protein>
<feature type="region of interest" description="Disordered" evidence="6">
    <location>
        <begin position="328"/>
        <end position="368"/>
    </location>
</feature>
<proteinExistence type="inferred from homology"/>
<dbReference type="CDD" id="cd08045">
    <property type="entry name" value="HFD_TAF4"/>
    <property type="match status" value="1"/>
</dbReference>
<accession>A0AA35SDY9</accession>
<evidence type="ECO:0000256" key="4">
    <source>
        <dbReference type="ARBA" id="ARBA00023163"/>
    </source>
</evidence>
<feature type="compositionally biased region" description="Basic and acidic residues" evidence="6">
    <location>
        <begin position="268"/>
        <end position="278"/>
    </location>
</feature>
<dbReference type="GO" id="GO:0016251">
    <property type="term" value="F:RNA polymerase II general transcription initiation factor activity"/>
    <property type="evidence" value="ECO:0007669"/>
    <property type="project" value="TreeGrafter"/>
</dbReference>
<feature type="region of interest" description="Disordered" evidence="6">
    <location>
        <begin position="268"/>
        <end position="315"/>
    </location>
</feature>
<evidence type="ECO:0000256" key="5">
    <source>
        <dbReference type="ARBA" id="ARBA00023242"/>
    </source>
</evidence>
<dbReference type="SUPFAM" id="SSF47113">
    <property type="entry name" value="Histone-fold"/>
    <property type="match status" value="1"/>
</dbReference>
<name>A0AA35SDY9_GEOBA</name>
<comment type="subcellular location">
    <subcellularLocation>
        <location evidence="1">Nucleus</location>
    </subcellularLocation>
</comment>
<feature type="domain" description="Transcription initiation factor TFIID component TAF4 C-terminal" evidence="7">
    <location>
        <begin position="164"/>
        <end position="395"/>
    </location>
</feature>
<dbReference type="PANTHER" id="PTHR15138:SF14">
    <property type="entry name" value="TRANSCRIPTION INITIATION FACTOR TFIID SUBUNIT 4"/>
    <property type="match status" value="1"/>
</dbReference>
<organism evidence="8 9">
    <name type="scientific">Geodia barretti</name>
    <name type="common">Barrett's horny sponge</name>
    <dbReference type="NCBI Taxonomy" id="519541"/>
    <lineage>
        <taxon>Eukaryota</taxon>
        <taxon>Metazoa</taxon>
        <taxon>Porifera</taxon>
        <taxon>Demospongiae</taxon>
        <taxon>Heteroscleromorpha</taxon>
        <taxon>Tetractinellida</taxon>
        <taxon>Astrophorina</taxon>
        <taxon>Geodiidae</taxon>
        <taxon>Geodia</taxon>
    </lineage>
</organism>
<dbReference type="EMBL" id="CASHTH010002325">
    <property type="protein sequence ID" value="CAI8028320.1"/>
    <property type="molecule type" value="Genomic_DNA"/>
</dbReference>
<keyword evidence="4" id="KW-0804">Transcription</keyword>
<comment type="caution">
    <text evidence="8">The sequence shown here is derived from an EMBL/GenBank/DDBJ whole genome shotgun (WGS) entry which is preliminary data.</text>
</comment>
<dbReference type="PANTHER" id="PTHR15138">
    <property type="entry name" value="TRANSCRIPTION INITIATION FACTOR TFIID SUBUNIT 4"/>
    <property type="match status" value="1"/>
</dbReference>
<dbReference type="InterPro" id="IPR007900">
    <property type="entry name" value="TAF4_C"/>
</dbReference>
<keyword evidence="3" id="KW-0805">Transcription regulation</keyword>
<evidence type="ECO:0000313" key="8">
    <source>
        <dbReference type="EMBL" id="CAI8028320.1"/>
    </source>
</evidence>